<keyword evidence="3 9" id="KW-0963">Cytoplasm</keyword>
<dbReference type="RefSeq" id="WP_213944819.1">
    <property type="nucleotide sequence ID" value="NZ_JAHCMY010000003.1"/>
</dbReference>
<evidence type="ECO:0000313" key="14">
    <source>
        <dbReference type="Proteomes" id="UP001319104"/>
    </source>
</evidence>
<dbReference type="InterPro" id="IPR004101">
    <property type="entry name" value="Mur_ligase_C"/>
</dbReference>
<dbReference type="NCBIfam" id="TIGR01087">
    <property type="entry name" value="murD"/>
    <property type="match status" value="1"/>
</dbReference>
<dbReference type="Gene3D" id="3.90.190.20">
    <property type="entry name" value="Mur ligase, C-terminal domain"/>
    <property type="match status" value="1"/>
</dbReference>
<dbReference type="InterPro" id="IPR018109">
    <property type="entry name" value="Folylpolyglutamate_synth_CS"/>
</dbReference>
<dbReference type="GO" id="GO:0071555">
    <property type="term" value="P:cell wall organization"/>
    <property type="evidence" value="ECO:0007669"/>
    <property type="project" value="UniProtKB-KW"/>
</dbReference>
<comment type="catalytic activity">
    <reaction evidence="9 10">
        <text>UDP-N-acetyl-alpha-D-muramoyl-L-alanine + D-glutamate + ATP = UDP-N-acetyl-alpha-D-muramoyl-L-alanyl-D-glutamate + ADP + phosphate + H(+)</text>
        <dbReference type="Rhea" id="RHEA:16429"/>
        <dbReference type="ChEBI" id="CHEBI:15378"/>
        <dbReference type="ChEBI" id="CHEBI:29986"/>
        <dbReference type="ChEBI" id="CHEBI:30616"/>
        <dbReference type="ChEBI" id="CHEBI:43474"/>
        <dbReference type="ChEBI" id="CHEBI:83898"/>
        <dbReference type="ChEBI" id="CHEBI:83900"/>
        <dbReference type="ChEBI" id="CHEBI:456216"/>
        <dbReference type="EC" id="6.3.2.9"/>
    </reaction>
</comment>
<evidence type="ECO:0000256" key="8">
    <source>
        <dbReference type="ARBA" id="ARBA00023306"/>
    </source>
</evidence>
<comment type="similarity">
    <text evidence="9">Belongs to the MurCDEF family.</text>
</comment>
<evidence type="ECO:0000256" key="6">
    <source>
        <dbReference type="ARBA" id="ARBA00022741"/>
    </source>
</evidence>
<dbReference type="SUPFAM" id="SSF53623">
    <property type="entry name" value="MurD-like peptide ligases, catalytic domain"/>
    <property type="match status" value="1"/>
</dbReference>
<keyword evidence="5 9" id="KW-0132">Cell division</keyword>
<dbReference type="GO" id="GO:0008360">
    <property type="term" value="P:regulation of cell shape"/>
    <property type="evidence" value="ECO:0007669"/>
    <property type="project" value="UniProtKB-KW"/>
</dbReference>
<keyword evidence="9 10" id="KW-0961">Cell wall biogenesis/degradation</keyword>
<comment type="pathway">
    <text evidence="2 9 10">Cell wall biogenesis; peptidoglycan biosynthesis.</text>
</comment>
<gene>
    <name evidence="9 13" type="primary">murD</name>
    <name evidence="13" type="ORF">KI659_07970</name>
</gene>
<dbReference type="PANTHER" id="PTHR43692:SF1">
    <property type="entry name" value="UDP-N-ACETYLMURAMOYLALANINE--D-GLUTAMATE LIGASE"/>
    <property type="match status" value="1"/>
</dbReference>
<feature type="binding site" evidence="9">
    <location>
        <begin position="110"/>
        <end position="116"/>
    </location>
    <ligand>
        <name>ATP</name>
        <dbReference type="ChEBI" id="CHEBI:30616"/>
    </ligand>
</feature>
<dbReference type="AlphaFoldDB" id="A0AAP2CHX3"/>
<sequence length="450" mass="49576">MMNRIAILGAGESGIGAALLAKAKGYEVFVSEFALISEERKALLDAKGIAYEDGGHSAEKLLTFPEVIKSPGIPYAAPMVKQIMEKGISLIDELEFASRFSNGKVIAITGTNGKTTTTLLTYHLMKEAGMDVGLAGNVGDSWARQLVDGDRAWWVLEVSSFQIDGFKKLKPQVAVILNITPDHLDRYEYRLENYIHSKLNLVKNMDNQGHLIYFKEDQYIWRGLKELSVQANIHQISIAQKVENGAYFDGSQIHYSTGKGFQIIDTASLPLKGHHNMVNVMAAAQAVIAAGADEERAMKGLTTFKNAAHRMEKVAELNGVEFINDSKGTNVNATYYALAAYQSKPIIWIAGGVDKGNDYNELAEVVKSSVKALICLGKNNEKLKFAFGQMVPQVMETQEMRQAVQMAQQIAQAGDVVLLSPACSSFDLFKNYMDRGEKFIEAVKEMETVK</sequence>
<evidence type="ECO:0000313" key="13">
    <source>
        <dbReference type="EMBL" id="MBS9523949.1"/>
    </source>
</evidence>
<evidence type="ECO:0000259" key="11">
    <source>
        <dbReference type="Pfam" id="PF02875"/>
    </source>
</evidence>
<evidence type="ECO:0000256" key="9">
    <source>
        <dbReference type="HAMAP-Rule" id="MF_00639"/>
    </source>
</evidence>
<accession>A0AAP2CHX3</accession>
<dbReference type="GO" id="GO:0051301">
    <property type="term" value="P:cell division"/>
    <property type="evidence" value="ECO:0007669"/>
    <property type="project" value="UniProtKB-KW"/>
</dbReference>
<dbReference type="HAMAP" id="MF_00639">
    <property type="entry name" value="MurD"/>
    <property type="match status" value="1"/>
</dbReference>
<evidence type="ECO:0000256" key="7">
    <source>
        <dbReference type="ARBA" id="ARBA00022840"/>
    </source>
</evidence>
<dbReference type="GO" id="GO:0005524">
    <property type="term" value="F:ATP binding"/>
    <property type="evidence" value="ECO:0007669"/>
    <property type="project" value="UniProtKB-UniRule"/>
</dbReference>
<dbReference type="Proteomes" id="UP001319104">
    <property type="component" value="Unassembled WGS sequence"/>
</dbReference>
<protein>
    <recommendedName>
        <fullName evidence="9 10">UDP-N-acetylmuramoylalanine--D-glutamate ligase</fullName>
        <ecNumber evidence="9 10">6.3.2.9</ecNumber>
    </recommendedName>
    <alternativeName>
        <fullName evidence="9">D-glutamic acid-adding enzyme</fullName>
    </alternativeName>
    <alternativeName>
        <fullName evidence="9">UDP-N-acetylmuramoyl-L-alanyl-D-glutamate synthetase</fullName>
    </alternativeName>
</protein>
<dbReference type="SUPFAM" id="SSF53244">
    <property type="entry name" value="MurD-like peptide ligases, peptide-binding domain"/>
    <property type="match status" value="1"/>
</dbReference>
<evidence type="ECO:0000259" key="12">
    <source>
        <dbReference type="Pfam" id="PF08245"/>
    </source>
</evidence>
<dbReference type="GO" id="GO:0009252">
    <property type="term" value="P:peptidoglycan biosynthetic process"/>
    <property type="evidence" value="ECO:0007669"/>
    <property type="project" value="UniProtKB-UniRule"/>
</dbReference>
<dbReference type="GO" id="GO:0008764">
    <property type="term" value="F:UDP-N-acetylmuramoylalanine-D-glutamate ligase activity"/>
    <property type="evidence" value="ECO:0007669"/>
    <property type="project" value="UniProtKB-UniRule"/>
</dbReference>
<dbReference type="Pfam" id="PF08245">
    <property type="entry name" value="Mur_ligase_M"/>
    <property type="match status" value="1"/>
</dbReference>
<proteinExistence type="inferred from homology"/>
<organism evidence="13 14">
    <name type="scientific">Litoribacter ruber</name>
    <dbReference type="NCBI Taxonomy" id="702568"/>
    <lineage>
        <taxon>Bacteria</taxon>
        <taxon>Pseudomonadati</taxon>
        <taxon>Bacteroidota</taxon>
        <taxon>Cytophagia</taxon>
        <taxon>Cytophagales</taxon>
        <taxon>Cyclobacteriaceae</taxon>
        <taxon>Litoribacter</taxon>
    </lineage>
</organism>
<dbReference type="EMBL" id="JAHCMY010000003">
    <property type="protein sequence ID" value="MBS9523949.1"/>
    <property type="molecule type" value="Genomic_DNA"/>
</dbReference>
<dbReference type="Pfam" id="PF21377">
    <property type="entry name" value="MurD_N"/>
    <property type="match status" value="1"/>
</dbReference>
<keyword evidence="9 10" id="KW-0573">Peptidoglycan synthesis</keyword>
<dbReference type="PANTHER" id="PTHR43692">
    <property type="entry name" value="UDP-N-ACETYLMURAMOYLALANINE--D-GLUTAMATE LIGASE"/>
    <property type="match status" value="1"/>
</dbReference>
<dbReference type="InterPro" id="IPR013221">
    <property type="entry name" value="Mur_ligase_cen"/>
</dbReference>
<dbReference type="InterPro" id="IPR036615">
    <property type="entry name" value="Mur_ligase_C_dom_sf"/>
</dbReference>
<feature type="domain" description="Mur ligase C-terminal" evidence="11">
    <location>
        <begin position="309"/>
        <end position="423"/>
    </location>
</feature>
<dbReference type="PROSITE" id="PS01011">
    <property type="entry name" value="FOLYLPOLYGLU_SYNT_1"/>
    <property type="match status" value="1"/>
</dbReference>
<dbReference type="EC" id="6.3.2.9" evidence="9 10"/>
<dbReference type="InterPro" id="IPR036565">
    <property type="entry name" value="Mur-like_cat_sf"/>
</dbReference>
<comment type="caution">
    <text evidence="13">The sequence shown here is derived from an EMBL/GenBank/DDBJ whole genome shotgun (WGS) entry which is preliminary data.</text>
</comment>
<evidence type="ECO:0000256" key="4">
    <source>
        <dbReference type="ARBA" id="ARBA00022598"/>
    </source>
</evidence>
<evidence type="ECO:0000256" key="3">
    <source>
        <dbReference type="ARBA" id="ARBA00022490"/>
    </source>
</evidence>
<name>A0AAP2CHX3_9BACT</name>
<keyword evidence="6 9" id="KW-0547">Nucleotide-binding</keyword>
<dbReference type="Gene3D" id="3.40.50.720">
    <property type="entry name" value="NAD(P)-binding Rossmann-like Domain"/>
    <property type="match status" value="1"/>
</dbReference>
<dbReference type="Gene3D" id="3.40.1190.10">
    <property type="entry name" value="Mur-like, catalytic domain"/>
    <property type="match status" value="1"/>
</dbReference>
<comment type="subcellular location">
    <subcellularLocation>
        <location evidence="1 9 10">Cytoplasm</location>
    </subcellularLocation>
</comment>
<dbReference type="Pfam" id="PF02875">
    <property type="entry name" value="Mur_ligase_C"/>
    <property type="match status" value="1"/>
</dbReference>
<keyword evidence="8 9" id="KW-0131">Cell cycle</keyword>
<keyword evidence="14" id="KW-1185">Reference proteome</keyword>
<dbReference type="GO" id="GO:0004326">
    <property type="term" value="F:tetrahydrofolylpolyglutamate synthase activity"/>
    <property type="evidence" value="ECO:0007669"/>
    <property type="project" value="InterPro"/>
</dbReference>
<dbReference type="SUPFAM" id="SSF51984">
    <property type="entry name" value="MurCD N-terminal domain"/>
    <property type="match status" value="1"/>
</dbReference>
<keyword evidence="9 10" id="KW-0133">Cell shape</keyword>
<dbReference type="GO" id="GO:0005737">
    <property type="term" value="C:cytoplasm"/>
    <property type="evidence" value="ECO:0007669"/>
    <property type="project" value="UniProtKB-SubCell"/>
</dbReference>
<evidence type="ECO:0000256" key="5">
    <source>
        <dbReference type="ARBA" id="ARBA00022618"/>
    </source>
</evidence>
<reference evidence="13 14" key="1">
    <citation type="submission" date="2021-05" db="EMBL/GenBank/DDBJ databases">
        <authorList>
            <person name="Zhang Z.D."/>
            <person name="Osman G."/>
        </authorList>
    </citation>
    <scope>NUCLEOTIDE SEQUENCE [LARGE SCALE GENOMIC DNA]</scope>
    <source>
        <strain evidence="13 14">KCTC 32217</strain>
    </source>
</reference>
<evidence type="ECO:0000256" key="10">
    <source>
        <dbReference type="RuleBase" id="RU003664"/>
    </source>
</evidence>
<evidence type="ECO:0000256" key="2">
    <source>
        <dbReference type="ARBA" id="ARBA00004752"/>
    </source>
</evidence>
<feature type="domain" description="Mur ligase central" evidence="12">
    <location>
        <begin position="108"/>
        <end position="286"/>
    </location>
</feature>
<comment type="function">
    <text evidence="9 10">Cell wall formation. Catalyzes the addition of glutamate to the nucleotide precursor UDP-N-acetylmuramoyl-L-alanine (UMA).</text>
</comment>
<dbReference type="InterPro" id="IPR005762">
    <property type="entry name" value="MurD"/>
</dbReference>
<keyword evidence="7 9" id="KW-0067">ATP-binding</keyword>
<keyword evidence="4 9" id="KW-0436">Ligase</keyword>
<evidence type="ECO:0000256" key="1">
    <source>
        <dbReference type="ARBA" id="ARBA00004496"/>
    </source>
</evidence>